<organism evidence="1 2">
    <name type="scientific">Autumnicola edwardsiae</name>
    <dbReference type="NCBI Taxonomy" id="3075594"/>
    <lineage>
        <taxon>Bacteria</taxon>
        <taxon>Pseudomonadati</taxon>
        <taxon>Bacteroidota</taxon>
        <taxon>Flavobacteriia</taxon>
        <taxon>Flavobacteriales</taxon>
        <taxon>Flavobacteriaceae</taxon>
        <taxon>Autumnicola</taxon>
    </lineage>
</organism>
<dbReference type="RefSeq" id="WP_311485525.1">
    <property type="nucleotide sequence ID" value="NZ_JAVRHP010000111.1"/>
</dbReference>
<comment type="caution">
    <text evidence="1">The sequence shown here is derived from an EMBL/GenBank/DDBJ whole genome shotgun (WGS) entry which is preliminary data.</text>
</comment>
<dbReference type="Proteomes" id="UP001248819">
    <property type="component" value="Unassembled WGS sequence"/>
</dbReference>
<sequence>MNWNTYNTKGIKEKYVYRYVTIEKLVDFLESSSIYLTRLDKFEDNLENIEPYDINELKVRSKTLKIPDDANPDISDDRWEQIIQENNTALKALQKSLHLKQKHRFVNCWILNDVESFAMWDIYGKSGFAIRFERKYFQKLIKESINIQEKPTSNFDIIVAGAVKYQNYDDMLFKEKESLLKFSAFRKHLSFKHETEYRIVGFIKEILDIPGLKFKLPEIQNLKFDIIANPRLNSFQLQQYKSMISKYSKKHPLKESDLKEWLDFKKMNY</sequence>
<evidence type="ECO:0000313" key="1">
    <source>
        <dbReference type="EMBL" id="MDT0651421.1"/>
    </source>
</evidence>
<reference evidence="1 2" key="1">
    <citation type="submission" date="2023-09" db="EMBL/GenBank/DDBJ databases">
        <authorList>
            <person name="Rey-Velasco X."/>
        </authorList>
    </citation>
    <scope>NUCLEOTIDE SEQUENCE [LARGE SCALE GENOMIC DNA]</scope>
    <source>
        <strain evidence="1 2">F297</strain>
    </source>
</reference>
<dbReference type="InterPro" id="IPR021352">
    <property type="entry name" value="DUF2971"/>
</dbReference>
<dbReference type="EMBL" id="JAVRHP010000111">
    <property type="protein sequence ID" value="MDT0651421.1"/>
    <property type="molecule type" value="Genomic_DNA"/>
</dbReference>
<evidence type="ECO:0000313" key="2">
    <source>
        <dbReference type="Proteomes" id="UP001248819"/>
    </source>
</evidence>
<dbReference type="Pfam" id="PF11185">
    <property type="entry name" value="DUF2971"/>
    <property type="match status" value="1"/>
</dbReference>
<name>A0ABU3CYN8_9FLAO</name>
<accession>A0ABU3CYN8</accession>
<protein>
    <submittedName>
        <fullName evidence="1">DUF2971 domain-containing protein</fullName>
    </submittedName>
</protein>
<proteinExistence type="predicted"/>
<gene>
    <name evidence="1" type="ORF">RM529_14795</name>
</gene>
<keyword evidence="2" id="KW-1185">Reference proteome</keyword>